<protein>
    <submittedName>
        <fullName evidence="1">Reverse transcriptase domain-containing protein</fullName>
    </submittedName>
</protein>
<dbReference type="EMBL" id="BKCJ010008087">
    <property type="protein sequence ID" value="GEU80473.1"/>
    <property type="molecule type" value="Genomic_DNA"/>
</dbReference>
<gene>
    <name evidence="1" type="ORF">Tci_052451</name>
</gene>
<evidence type="ECO:0000313" key="1">
    <source>
        <dbReference type="EMBL" id="GEU80473.1"/>
    </source>
</evidence>
<dbReference type="GO" id="GO:0003964">
    <property type="term" value="F:RNA-directed DNA polymerase activity"/>
    <property type="evidence" value="ECO:0007669"/>
    <property type="project" value="UniProtKB-KW"/>
</dbReference>
<accession>A0A6L2N2Y6</accession>
<keyword evidence="1" id="KW-0548">Nucleotidyltransferase</keyword>
<proteinExistence type="predicted"/>
<sequence length="702" mass="79152">MSDQRTMAELLRAPTEWYTEAIVVPLILAEQFELKQSLINMMALDQFFGLEKDNPHDHIYWFNKITSTIKYKDVPNSAIKVMLFPFSLAGAARRTLNPAGQDSLNSATGGNLLERRTQDVLTIIENKSKVHNSRNKLVVSQVKSCDANSNSSSEIAKLTHAVNQQTSAVTTAMTSILKQFQATPPPASVKAVEKICVTCGGAHPYYQCLATGGNTLSELRDNIQGYVSAAVVNYNQGSGSLPSNTVANLKGELKSIATRSGIVLDGPSVPIPPPFINQEEDERVEETLTDQDLSEYTIKSPTYIGRPFLRTACALIDVHGEEMILRDGDERLTLNMRHDTLSYSNQPQKESINLINVFNNFNEDFLENLFSTNQPSGNPTFSSHPELTSLEVRDDILDPEGGDVLTEKLLDLDFTKYLHPPLHFDIESDFKEIEYLLHHDTTKDIDTILKDLIDQSNLADLNDNLVDSMPEMFTNEHALDYSSPSLFDEYDDDLFEVESNTKNVYDDPFDSKGKKIKESKLLIDELDLPCDFRLHSEYDSILSEDFSRVDALPSTNNEDKVYNPCILIQENILKFITHVAPEKKDKKLAISNASWVIKDVDPPLYELPFFKEVPRSNMLLLFSSENEEKVFKPGIHTSEKVHSSFITELSHQGYKVFKINQIFKNPMNIFLFSYGKDTHILSLPCLYFYLLDQFKYGGIGSS</sequence>
<keyword evidence="1" id="KW-0808">Transferase</keyword>
<name>A0A6L2N2Y6_TANCI</name>
<organism evidence="1">
    <name type="scientific">Tanacetum cinerariifolium</name>
    <name type="common">Dalmatian daisy</name>
    <name type="synonym">Chrysanthemum cinerariifolium</name>
    <dbReference type="NCBI Taxonomy" id="118510"/>
    <lineage>
        <taxon>Eukaryota</taxon>
        <taxon>Viridiplantae</taxon>
        <taxon>Streptophyta</taxon>
        <taxon>Embryophyta</taxon>
        <taxon>Tracheophyta</taxon>
        <taxon>Spermatophyta</taxon>
        <taxon>Magnoliopsida</taxon>
        <taxon>eudicotyledons</taxon>
        <taxon>Gunneridae</taxon>
        <taxon>Pentapetalae</taxon>
        <taxon>asterids</taxon>
        <taxon>campanulids</taxon>
        <taxon>Asterales</taxon>
        <taxon>Asteraceae</taxon>
        <taxon>Asteroideae</taxon>
        <taxon>Anthemideae</taxon>
        <taxon>Anthemidinae</taxon>
        <taxon>Tanacetum</taxon>
    </lineage>
</organism>
<dbReference type="AlphaFoldDB" id="A0A6L2N2Y6"/>
<keyword evidence="1" id="KW-0695">RNA-directed DNA polymerase</keyword>
<comment type="caution">
    <text evidence="1">The sequence shown here is derived from an EMBL/GenBank/DDBJ whole genome shotgun (WGS) entry which is preliminary data.</text>
</comment>
<reference evidence="1" key="1">
    <citation type="journal article" date="2019" name="Sci. Rep.">
        <title>Draft genome of Tanacetum cinerariifolium, the natural source of mosquito coil.</title>
        <authorList>
            <person name="Yamashiro T."/>
            <person name="Shiraishi A."/>
            <person name="Satake H."/>
            <person name="Nakayama K."/>
        </authorList>
    </citation>
    <scope>NUCLEOTIDE SEQUENCE</scope>
</reference>